<proteinExistence type="predicted"/>
<dbReference type="OMA" id="NVECTRT"/>
<comment type="caution">
    <text evidence="2">The sequence shown here is derived from an EMBL/GenBank/DDBJ whole genome shotgun (WGS) entry which is preliminary data.</text>
</comment>
<evidence type="ECO:0000313" key="2">
    <source>
        <dbReference type="EMBL" id="KAJ6220162.1"/>
    </source>
</evidence>
<dbReference type="InterPro" id="IPR000719">
    <property type="entry name" value="Prot_kinase_dom"/>
</dbReference>
<sequence length="218" mass="25483">MAQGTNNLDTKGLVGQTIGQKYVIGEYVTGVYRDIKPENFLIGPKNTDKWCTVCLIDLGFCKSYMESNNSFRSHIPFKKDKPMTGTVRYMSVNNHGARELSRRDDIEAMMYMIVFLHKGQLPWQGVNEPDIKERYRQIGVIKYNTQPSELCANMPKIFTDLLTHARKLRFEKRPRYRYYIAHLHLVLSQMGFTMDEQIYDWDQSHNPKFRTPAVDQTT</sequence>
<dbReference type="EMBL" id="JAPWDV010000002">
    <property type="protein sequence ID" value="KAJ6220162.1"/>
    <property type="molecule type" value="Genomic_DNA"/>
</dbReference>
<name>A0A9Q0M706_BLOTA</name>
<evidence type="ECO:0000259" key="1">
    <source>
        <dbReference type="PROSITE" id="PS50011"/>
    </source>
</evidence>
<dbReference type="InterPro" id="IPR050235">
    <property type="entry name" value="CK1_Ser-Thr_kinase"/>
</dbReference>
<dbReference type="InterPro" id="IPR011009">
    <property type="entry name" value="Kinase-like_dom_sf"/>
</dbReference>
<accession>A0A9Q0M706</accession>
<dbReference type="PROSITE" id="PS50011">
    <property type="entry name" value="PROTEIN_KINASE_DOM"/>
    <property type="match status" value="1"/>
</dbReference>
<evidence type="ECO:0000313" key="3">
    <source>
        <dbReference type="Proteomes" id="UP001142055"/>
    </source>
</evidence>
<organism evidence="2 3">
    <name type="scientific">Blomia tropicalis</name>
    <name type="common">Mite</name>
    <dbReference type="NCBI Taxonomy" id="40697"/>
    <lineage>
        <taxon>Eukaryota</taxon>
        <taxon>Metazoa</taxon>
        <taxon>Ecdysozoa</taxon>
        <taxon>Arthropoda</taxon>
        <taxon>Chelicerata</taxon>
        <taxon>Arachnida</taxon>
        <taxon>Acari</taxon>
        <taxon>Acariformes</taxon>
        <taxon>Sarcoptiformes</taxon>
        <taxon>Astigmata</taxon>
        <taxon>Glycyphagoidea</taxon>
        <taxon>Echimyopodidae</taxon>
        <taxon>Blomia</taxon>
    </lineage>
</organism>
<gene>
    <name evidence="2" type="ORF">RDWZM_005974</name>
</gene>
<keyword evidence="3" id="KW-1185">Reference proteome</keyword>
<dbReference type="PANTHER" id="PTHR11909">
    <property type="entry name" value="CASEIN KINASE-RELATED"/>
    <property type="match status" value="1"/>
</dbReference>
<feature type="domain" description="Protein kinase" evidence="1">
    <location>
        <begin position="1"/>
        <end position="185"/>
    </location>
</feature>
<protein>
    <recommendedName>
        <fullName evidence="1">Protein kinase domain-containing protein</fullName>
    </recommendedName>
</protein>
<dbReference type="Gene3D" id="1.10.510.10">
    <property type="entry name" value="Transferase(Phosphotransferase) domain 1"/>
    <property type="match status" value="1"/>
</dbReference>
<dbReference type="SUPFAM" id="SSF56112">
    <property type="entry name" value="Protein kinase-like (PK-like)"/>
    <property type="match status" value="1"/>
</dbReference>
<dbReference type="GO" id="GO:0004672">
    <property type="term" value="F:protein kinase activity"/>
    <property type="evidence" value="ECO:0007669"/>
    <property type="project" value="InterPro"/>
</dbReference>
<dbReference type="GO" id="GO:0005524">
    <property type="term" value="F:ATP binding"/>
    <property type="evidence" value="ECO:0007669"/>
    <property type="project" value="InterPro"/>
</dbReference>
<reference evidence="2" key="1">
    <citation type="submission" date="2022-12" db="EMBL/GenBank/DDBJ databases">
        <title>Genome assemblies of Blomia tropicalis.</title>
        <authorList>
            <person name="Cui Y."/>
        </authorList>
    </citation>
    <scope>NUCLEOTIDE SEQUENCE</scope>
    <source>
        <tissue evidence="2">Adult mites</tissue>
    </source>
</reference>
<dbReference type="AlphaFoldDB" id="A0A9Q0M706"/>
<dbReference type="Proteomes" id="UP001142055">
    <property type="component" value="Chromosome 2"/>
</dbReference>
<dbReference type="Pfam" id="PF00069">
    <property type="entry name" value="Pkinase"/>
    <property type="match status" value="1"/>
</dbReference>